<accession>A0ABD4SV10</accession>
<feature type="binding site" evidence="4">
    <location>
        <position position="221"/>
    </location>
    <ligand>
        <name>a divalent metal cation</name>
        <dbReference type="ChEBI" id="CHEBI:60240"/>
        <label>1</label>
    </ligand>
</feature>
<dbReference type="RefSeq" id="WP_243215947.1">
    <property type="nucleotide sequence ID" value="NZ_VBRV01000007.1"/>
</dbReference>
<dbReference type="SUPFAM" id="SSF102705">
    <property type="entry name" value="NIF3 (NGG1p interacting factor 3)-like"/>
    <property type="match status" value="1"/>
</dbReference>
<dbReference type="AlphaFoldDB" id="A0ABD4SV10"/>
<evidence type="ECO:0000256" key="4">
    <source>
        <dbReference type="PIRSR" id="PIRSR602678-1"/>
    </source>
</evidence>
<evidence type="ECO:0000256" key="3">
    <source>
        <dbReference type="ARBA" id="ARBA00022723"/>
    </source>
</evidence>
<proteinExistence type="inferred from homology"/>
<evidence type="ECO:0000313" key="5">
    <source>
        <dbReference type="EMBL" id="MCI8283103.1"/>
    </source>
</evidence>
<dbReference type="InterPro" id="IPR036069">
    <property type="entry name" value="DUF34/NIF3_sf"/>
</dbReference>
<dbReference type="Proteomes" id="UP001203104">
    <property type="component" value="Unassembled WGS sequence"/>
</dbReference>
<organism evidence="5 6">
    <name type="scientific">Mesomycoplasma hyopneumoniae</name>
    <name type="common">Mycoplasma hyopneumoniae</name>
    <dbReference type="NCBI Taxonomy" id="2099"/>
    <lineage>
        <taxon>Bacteria</taxon>
        <taxon>Bacillati</taxon>
        <taxon>Mycoplasmatota</taxon>
        <taxon>Mycoplasmoidales</taxon>
        <taxon>Metamycoplasmataceae</taxon>
        <taxon>Mesomycoplasma</taxon>
    </lineage>
</organism>
<feature type="binding site" evidence="4">
    <location>
        <position position="64"/>
    </location>
    <ligand>
        <name>a divalent metal cation</name>
        <dbReference type="ChEBI" id="CHEBI:60240"/>
        <label>2</label>
    </ligand>
</feature>
<sequence length="257" mass="30098">MKTKEVGDFLLEKFPLQNCQNWDKCGWQFLFDTKFLGATICLDLTNDVLDFALKNSSNLIITHHPFFFYQTKKEEYAYSPYKKKLIFLLKKKLISVISLHTNFDSKENQTAFSIIKQCGFDFEKIEKIDEFNILFQTSADFNEILKKISLNTNLTTFRSNVEKNFFPKKVAILPGSGGILACLQAKKQKADLIITSDLKWSDQITLYHKKIKVLEIPHLIEQVFVFEIERILKEKYSKIPTFTVKLAEILKEMRLLW</sequence>
<evidence type="ECO:0000256" key="2">
    <source>
        <dbReference type="ARBA" id="ARBA00022112"/>
    </source>
</evidence>
<feature type="binding site" evidence="4">
    <location>
        <position position="63"/>
    </location>
    <ligand>
        <name>a divalent metal cation</name>
        <dbReference type="ChEBI" id="CHEBI:60240"/>
        <label>1</label>
    </ligand>
</feature>
<name>A0ABD4SV10_MESHO</name>
<keyword evidence="3 4" id="KW-0479">Metal-binding</keyword>
<reference evidence="5 6" key="1">
    <citation type="submission" date="2019-05" db="EMBL/GenBank/DDBJ databases">
        <title>Genome sequencing and assembly of Mycoplasma hyopneumoniae strains UFV01 and UFV02.</title>
        <authorList>
            <person name="De Souza L.F."/>
            <person name="Gonzaga N.F."/>
            <person name="Santos M.R."/>
            <person name="Deeney A.S."/>
            <person name="Vidigal P.M.P."/>
            <person name="Moreira M.A.S."/>
            <person name="Fietto J.R.L."/>
            <person name="Bressan G.C."/>
            <person name="Rycroft A.N."/>
            <person name="Silva Junior A."/>
        </authorList>
    </citation>
    <scope>NUCLEOTIDE SEQUENCE [LARGE SCALE GENOMIC DNA]</scope>
    <source>
        <strain evidence="5 6">UFV01</strain>
    </source>
</reference>
<dbReference type="FunFam" id="3.40.1390.30:FF:000001">
    <property type="entry name" value="GTP cyclohydrolase 1 type 2"/>
    <property type="match status" value="1"/>
</dbReference>
<protein>
    <recommendedName>
        <fullName evidence="2">GTP cyclohydrolase 1 type 2 homolog</fullName>
    </recommendedName>
</protein>
<dbReference type="Pfam" id="PF01784">
    <property type="entry name" value="DUF34_NIF3"/>
    <property type="match status" value="1"/>
</dbReference>
<evidence type="ECO:0000313" key="6">
    <source>
        <dbReference type="Proteomes" id="UP001203104"/>
    </source>
</evidence>
<comment type="similarity">
    <text evidence="1">Belongs to the GTP cyclohydrolase I type 2/NIF3 family.</text>
</comment>
<dbReference type="GO" id="GO:0046872">
    <property type="term" value="F:metal ion binding"/>
    <property type="evidence" value="ECO:0007669"/>
    <property type="project" value="UniProtKB-KW"/>
</dbReference>
<dbReference type="Gene3D" id="3.40.1390.30">
    <property type="entry name" value="NIF3 (NGG1p interacting factor 3)-like"/>
    <property type="match status" value="1"/>
</dbReference>
<gene>
    <name evidence="5" type="ORF">FEF30_00645</name>
</gene>
<dbReference type="InterPro" id="IPR002678">
    <property type="entry name" value="DUF34/NIF3"/>
</dbReference>
<comment type="caution">
    <text evidence="5">The sequence shown here is derived from an EMBL/GenBank/DDBJ whole genome shotgun (WGS) entry which is preliminary data.</text>
</comment>
<evidence type="ECO:0000256" key="1">
    <source>
        <dbReference type="ARBA" id="ARBA00006964"/>
    </source>
</evidence>
<dbReference type="PANTHER" id="PTHR13799:SF14">
    <property type="entry name" value="GTP CYCLOHYDROLASE 1 TYPE 2 HOMOLOG"/>
    <property type="match status" value="1"/>
</dbReference>
<dbReference type="PANTHER" id="PTHR13799">
    <property type="entry name" value="NGG1 INTERACTING FACTOR 3"/>
    <property type="match status" value="1"/>
</dbReference>
<dbReference type="EMBL" id="VBRW01000001">
    <property type="protein sequence ID" value="MCI8283103.1"/>
    <property type="molecule type" value="Genomic_DNA"/>
</dbReference>
<feature type="binding site" evidence="4">
    <location>
        <position position="218"/>
    </location>
    <ligand>
        <name>a divalent metal cation</name>
        <dbReference type="ChEBI" id="CHEBI:60240"/>
        <label>1</label>
    </ligand>
</feature>
<feature type="binding site" evidence="4">
    <location>
        <position position="104"/>
    </location>
    <ligand>
        <name>a divalent metal cation</name>
        <dbReference type="ChEBI" id="CHEBI:60240"/>
        <label>1</label>
    </ligand>
</feature>